<dbReference type="GO" id="GO:0005121">
    <property type="term" value="F:Toll binding"/>
    <property type="evidence" value="ECO:0007669"/>
    <property type="project" value="TreeGrafter"/>
</dbReference>
<dbReference type="SUPFAM" id="SSF57501">
    <property type="entry name" value="Cystine-knot cytokines"/>
    <property type="match status" value="1"/>
</dbReference>
<proteinExistence type="predicted"/>
<sequence>MSTLLPQPAHRHWMSPARHRRQQHHIAQVDVIKLETSCCKFMYSVILFIFIQMIQIKHSESTLTTRSTLKQPLEHHRQGTNSLYNAEPIVFNTESLYKAHHHRLKRSSPSESQKFVDACQSRMEVLTPYYATNSKGKLRTIVNSELMQQAIQVETCSSASQSTTSTTQSSAPNRCNAQPDCGCEQKYKWHRLLVMDATDEADASKGLFMDWFLFPSNCVCRCRSGLNSTRNFLRTIMASKRHHNTD</sequence>
<dbReference type="EMBL" id="GGYP01002456">
    <property type="protein sequence ID" value="MDE47227.1"/>
    <property type="molecule type" value="Transcribed_RNA"/>
</dbReference>
<dbReference type="AlphaFoldDB" id="A0A6G1SAN3"/>
<evidence type="ECO:0000259" key="4">
    <source>
        <dbReference type="Pfam" id="PF16077"/>
    </source>
</evidence>
<dbReference type="InterPro" id="IPR029034">
    <property type="entry name" value="Cystine-knot_cytokine"/>
</dbReference>
<reference evidence="5" key="1">
    <citation type="submission" date="2018-10" db="EMBL/GenBank/DDBJ databases">
        <title>Transcriptome assembly of Aceria tosichella (Wheat curl mite) Type 2.</title>
        <authorList>
            <person name="Scully E.D."/>
            <person name="Geib S.M."/>
            <person name="Palmer N.A."/>
            <person name="Gupta A.K."/>
            <person name="Sarath G."/>
            <person name="Tatineni S."/>
        </authorList>
    </citation>
    <scope>NUCLEOTIDE SEQUENCE</scope>
    <source>
        <strain evidence="5">LincolnNE</strain>
    </source>
</reference>
<name>A0A6G1SAN3_9ACAR</name>
<gene>
    <name evidence="5" type="ORF">g.10162</name>
</gene>
<dbReference type="GO" id="GO:0021556">
    <property type="term" value="P:central nervous system formation"/>
    <property type="evidence" value="ECO:0007669"/>
    <property type="project" value="TreeGrafter"/>
</dbReference>
<dbReference type="InterPro" id="IPR052444">
    <property type="entry name" value="Spz/Toll_ligand-like"/>
</dbReference>
<dbReference type="GO" id="GO:0008083">
    <property type="term" value="F:growth factor activity"/>
    <property type="evidence" value="ECO:0007669"/>
    <property type="project" value="TreeGrafter"/>
</dbReference>
<keyword evidence="2" id="KW-1015">Disulfide bond</keyword>
<protein>
    <recommendedName>
        <fullName evidence="4">Spaetzle domain-containing protein</fullName>
    </recommendedName>
</protein>
<evidence type="ECO:0000256" key="1">
    <source>
        <dbReference type="ARBA" id="ARBA00022729"/>
    </source>
</evidence>
<organism evidence="5">
    <name type="scientific">Aceria tosichella</name>
    <name type="common">wheat curl mite</name>
    <dbReference type="NCBI Taxonomy" id="561515"/>
    <lineage>
        <taxon>Eukaryota</taxon>
        <taxon>Metazoa</taxon>
        <taxon>Ecdysozoa</taxon>
        <taxon>Arthropoda</taxon>
        <taxon>Chelicerata</taxon>
        <taxon>Arachnida</taxon>
        <taxon>Acari</taxon>
        <taxon>Acariformes</taxon>
        <taxon>Trombidiformes</taxon>
        <taxon>Prostigmata</taxon>
        <taxon>Eupodina</taxon>
        <taxon>Eriophyoidea</taxon>
        <taxon>Eriophyidae</taxon>
        <taxon>Eriophyinae</taxon>
        <taxon>Aceriini</taxon>
        <taxon>Aceria</taxon>
    </lineage>
</organism>
<evidence type="ECO:0000313" key="5">
    <source>
        <dbReference type="EMBL" id="MDE47227.1"/>
    </source>
</evidence>
<accession>A0A6G1SAN3</accession>
<dbReference type="Pfam" id="PF16077">
    <property type="entry name" value="Spaetzle"/>
    <property type="match status" value="1"/>
</dbReference>
<dbReference type="PANTHER" id="PTHR23199">
    <property type="entry name" value="NEUROTROPHIN 1-RELATED"/>
    <property type="match status" value="1"/>
</dbReference>
<feature type="domain" description="Spaetzle" evidence="4">
    <location>
        <begin position="118"/>
        <end position="222"/>
    </location>
</feature>
<dbReference type="Gene3D" id="2.10.90.10">
    <property type="entry name" value="Cystine-knot cytokines"/>
    <property type="match status" value="1"/>
</dbReference>
<dbReference type="InterPro" id="IPR032104">
    <property type="entry name" value="Spaetzle"/>
</dbReference>
<evidence type="ECO:0000256" key="3">
    <source>
        <dbReference type="ARBA" id="ARBA00023180"/>
    </source>
</evidence>
<evidence type="ECO:0000256" key="2">
    <source>
        <dbReference type="ARBA" id="ARBA00023157"/>
    </source>
</evidence>
<dbReference type="GO" id="GO:0005615">
    <property type="term" value="C:extracellular space"/>
    <property type="evidence" value="ECO:0007669"/>
    <property type="project" value="UniProtKB-ARBA"/>
</dbReference>
<dbReference type="PANTHER" id="PTHR23199:SF13">
    <property type="entry name" value="PROTEIN SPAETZLE 3"/>
    <property type="match status" value="1"/>
</dbReference>
<dbReference type="GO" id="GO:0045087">
    <property type="term" value="P:innate immune response"/>
    <property type="evidence" value="ECO:0007669"/>
    <property type="project" value="TreeGrafter"/>
</dbReference>
<keyword evidence="1" id="KW-0732">Signal</keyword>
<keyword evidence="3" id="KW-0325">Glycoprotein</keyword>